<dbReference type="GO" id="GO:0071973">
    <property type="term" value="P:bacterial-type flagellum-dependent cell motility"/>
    <property type="evidence" value="ECO:0007669"/>
    <property type="project" value="TreeGrafter"/>
</dbReference>
<feature type="domain" description="Flagellar hook-associated protein 2 C-terminal" evidence="7">
    <location>
        <begin position="237"/>
        <end position="489"/>
    </location>
</feature>
<name>A0A7G1G973_9BACT</name>
<dbReference type="EMBL" id="AP018712">
    <property type="protein sequence ID" value="BBE30632.1"/>
    <property type="molecule type" value="Genomic_DNA"/>
</dbReference>
<reference evidence="8 9" key="1">
    <citation type="submission" date="2018-06" db="EMBL/GenBank/DDBJ databases">
        <title>Genome sequencing of Oceanotoga sp. sy52.</title>
        <authorList>
            <person name="Mori K."/>
        </authorList>
    </citation>
    <scope>NUCLEOTIDE SEQUENCE [LARGE SCALE GENOMIC DNA]</scope>
    <source>
        <strain evidence="9">sy52</strain>
    </source>
</reference>
<comment type="subcellular location">
    <subcellularLocation>
        <location evidence="5">Secreted</location>
    </subcellularLocation>
    <subcellularLocation>
        <location evidence="5">Bacterial flagellum</location>
    </subcellularLocation>
</comment>
<evidence type="ECO:0000313" key="9">
    <source>
        <dbReference type="Proteomes" id="UP000516361"/>
    </source>
</evidence>
<protein>
    <recommendedName>
        <fullName evidence="5">Flagellar hook-associated protein 2</fullName>
        <shortName evidence="5">HAP2</shortName>
    </recommendedName>
    <alternativeName>
        <fullName evidence="5">Flagellar cap protein</fullName>
    </alternativeName>
</protein>
<keyword evidence="5" id="KW-0964">Secreted</keyword>
<evidence type="ECO:0000313" key="8">
    <source>
        <dbReference type="EMBL" id="BBE30632.1"/>
    </source>
</evidence>
<evidence type="ECO:0000259" key="7">
    <source>
        <dbReference type="Pfam" id="PF07195"/>
    </source>
</evidence>
<organism evidence="8 9">
    <name type="scientific">Tepiditoga spiralis</name>
    <dbReference type="NCBI Taxonomy" id="2108365"/>
    <lineage>
        <taxon>Bacteria</taxon>
        <taxon>Thermotogati</taxon>
        <taxon>Thermotogota</taxon>
        <taxon>Thermotogae</taxon>
        <taxon>Petrotogales</taxon>
        <taxon>Petrotogaceae</taxon>
        <taxon>Tepiditoga</taxon>
    </lineage>
</organism>
<dbReference type="InParanoid" id="A0A7G1G973"/>
<keyword evidence="3" id="KW-0175">Coiled coil</keyword>
<dbReference type="Pfam" id="PF07195">
    <property type="entry name" value="FliD_C"/>
    <property type="match status" value="1"/>
</dbReference>
<dbReference type="PANTHER" id="PTHR30288:SF0">
    <property type="entry name" value="FLAGELLAR HOOK-ASSOCIATED PROTEIN 2"/>
    <property type="match status" value="1"/>
</dbReference>
<evidence type="ECO:0000256" key="1">
    <source>
        <dbReference type="ARBA" id="ARBA00009764"/>
    </source>
</evidence>
<dbReference type="GO" id="GO:0007155">
    <property type="term" value="P:cell adhesion"/>
    <property type="evidence" value="ECO:0007669"/>
    <property type="project" value="InterPro"/>
</dbReference>
<keyword evidence="9" id="KW-1185">Reference proteome</keyword>
<comment type="function">
    <text evidence="5">Required for morphogenesis and for the elongation of the flagellar filament by facilitating polymerization of the flagellin monomers at the tip of growing filament. Forms a capping structure, which prevents flagellin subunits (transported through the central channel of the flagellum) from leaking out without polymerization at the distal end.</text>
</comment>
<keyword evidence="4 5" id="KW-0975">Bacterial flagellum</keyword>
<comment type="similarity">
    <text evidence="1 5">Belongs to the FliD family.</text>
</comment>
<dbReference type="Pfam" id="PF02465">
    <property type="entry name" value="FliD_N"/>
    <property type="match status" value="1"/>
</dbReference>
<comment type="subunit">
    <text evidence="2 5">Homopentamer.</text>
</comment>
<dbReference type="KEGG" id="ocy:OSSY52_07730"/>
<accession>A0A7G1G973</accession>
<proteinExistence type="inferred from homology"/>
<dbReference type="FunCoup" id="A0A7G1G973">
    <property type="interactions" value="44"/>
</dbReference>
<dbReference type="GO" id="GO:0009424">
    <property type="term" value="C:bacterial-type flagellum hook"/>
    <property type="evidence" value="ECO:0007669"/>
    <property type="project" value="UniProtKB-UniRule"/>
</dbReference>
<dbReference type="GO" id="GO:0005576">
    <property type="term" value="C:extracellular region"/>
    <property type="evidence" value="ECO:0007669"/>
    <property type="project" value="UniProtKB-SubCell"/>
</dbReference>
<feature type="domain" description="Flagellar hook-associated protein 2 N-terminal" evidence="6">
    <location>
        <begin position="18"/>
        <end position="113"/>
    </location>
</feature>
<dbReference type="InterPro" id="IPR010809">
    <property type="entry name" value="FliD_C"/>
</dbReference>
<evidence type="ECO:0000256" key="3">
    <source>
        <dbReference type="ARBA" id="ARBA00023054"/>
    </source>
</evidence>
<dbReference type="InterPro" id="IPR003481">
    <property type="entry name" value="FliD_N"/>
</dbReference>
<dbReference type="AlphaFoldDB" id="A0A7G1G973"/>
<dbReference type="GO" id="GO:0009421">
    <property type="term" value="C:bacterial-type flagellum filament cap"/>
    <property type="evidence" value="ECO:0007669"/>
    <property type="project" value="InterPro"/>
</dbReference>
<evidence type="ECO:0000256" key="4">
    <source>
        <dbReference type="ARBA" id="ARBA00023143"/>
    </source>
</evidence>
<sequence length="500" mass="55306">MSDSNSYMGMFQIGGLASGIDTKSIVEKLMEIETQPLKKVQTNFDELKYKQKSWTEINDKLQGFWDYMTTFSFQKNLIPKKAESADTDKVEATALSTSSNIDFYVKTTQLASSSYIKGTADSAITTASTLSDLSALDGDTLTFTVDGNAVTLNIKDDGTGDLKTTDTIQTLTDVINSKTDSNMIFEDGQVFVLNKNTGDKSLQIDSSNANILDKLFSTGTATTLTDVANGVTGSNANVEISFDGSTTHMTLTESSNNFNFNNVTLNIKSVDTSFTKISVSQDIDKSVEKIKEFVDKYNDVMNFLYDKLNENKVTDKAESDMTDEDKMKGLLKGDSNLENLFYKIKNIGYSQLNLVNNTNDYTSLYSIGVSSGDLEGNYSNTEKGLLSVDEEKLKEALNNNAHDVWNLFALNDLNNEEYGIGTQLKNYLWDTTKFGGYIDQISGTTGTIGVQMRSLAKEMVTMLDNVHKKEAYYNMKFSAMEQAINNMNSQGSYISQAFSK</sequence>
<evidence type="ECO:0000256" key="5">
    <source>
        <dbReference type="RuleBase" id="RU362066"/>
    </source>
</evidence>
<dbReference type="RefSeq" id="WP_190615710.1">
    <property type="nucleotide sequence ID" value="NZ_AP018712.1"/>
</dbReference>
<dbReference type="PANTHER" id="PTHR30288">
    <property type="entry name" value="FLAGELLAR CAP/ASSEMBLY PROTEIN FLID"/>
    <property type="match status" value="1"/>
</dbReference>
<dbReference type="InterPro" id="IPR040026">
    <property type="entry name" value="FliD"/>
</dbReference>
<dbReference type="Proteomes" id="UP000516361">
    <property type="component" value="Chromosome"/>
</dbReference>
<evidence type="ECO:0000256" key="2">
    <source>
        <dbReference type="ARBA" id="ARBA00011255"/>
    </source>
</evidence>
<gene>
    <name evidence="8" type="ORF">OSSY52_07730</name>
</gene>
<evidence type="ECO:0000259" key="6">
    <source>
        <dbReference type="Pfam" id="PF02465"/>
    </source>
</evidence>